<evidence type="ECO:0000259" key="7">
    <source>
        <dbReference type="PROSITE" id="PS50888"/>
    </source>
</evidence>
<evidence type="ECO:0000256" key="4">
    <source>
        <dbReference type="ARBA" id="ARBA00023163"/>
    </source>
</evidence>
<keyword evidence="4" id="KW-0804">Transcription</keyword>
<dbReference type="Gene3D" id="4.10.280.10">
    <property type="entry name" value="Helix-loop-helix DNA-binding domain"/>
    <property type="match status" value="1"/>
</dbReference>
<name>A0A8T0AB92_SILME</name>
<dbReference type="Proteomes" id="UP000606274">
    <property type="component" value="Unassembled WGS sequence"/>
</dbReference>
<proteinExistence type="predicted"/>
<dbReference type="PROSITE" id="PS50888">
    <property type="entry name" value="BHLH"/>
    <property type="match status" value="1"/>
</dbReference>
<keyword evidence="9" id="KW-1185">Reference proteome</keyword>
<organism evidence="8 9">
    <name type="scientific">Silurus meridionalis</name>
    <name type="common">Southern catfish</name>
    <name type="synonym">Silurus soldatovi meridionalis</name>
    <dbReference type="NCBI Taxonomy" id="175797"/>
    <lineage>
        <taxon>Eukaryota</taxon>
        <taxon>Metazoa</taxon>
        <taxon>Chordata</taxon>
        <taxon>Craniata</taxon>
        <taxon>Vertebrata</taxon>
        <taxon>Euteleostomi</taxon>
        <taxon>Actinopterygii</taxon>
        <taxon>Neopterygii</taxon>
        <taxon>Teleostei</taxon>
        <taxon>Ostariophysi</taxon>
        <taxon>Siluriformes</taxon>
        <taxon>Siluridae</taxon>
        <taxon>Silurus</taxon>
    </lineage>
</organism>
<evidence type="ECO:0000256" key="2">
    <source>
        <dbReference type="ARBA" id="ARBA00022491"/>
    </source>
</evidence>
<evidence type="ECO:0000313" key="9">
    <source>
        <dbReference type="Proteomes" id="UP000606274"/>
    </source>
</evidence>
<dbReference type="GO" id="GO:0005634">
    <property type="term" value="C:nucleus"/>
    <property type="evidence" value="ECO:0007669"/>
    <property type="project" value="UniProtKB-SubCell"/>
</dbReference>
<dbReference type="CDD" id="cd11462">
    <property type="entry name" value="bHLH-O_HES7"/>
    <property type="match status" value="1"/>
</dbReference>
<protein>
    <recommendedName>
        <fullName evidence="7">BHLH domain-containing protein</fullName>
    </recommendedName>
</protein>
<dbReference type="InterPro" id="IPR050370">
    <property type="entry name" value="HES_HEY"/>
</dbReference>
<keyword evidence="5" id="KW-0539">Nucleus</keyword>
<feature type="region of interest" description="Disordered" evidence="6">
    <location>
        <begin position="182"/>
        <end position="210"/>
    </location>
</feature>
<dbReference type="InterPro" id="IPR036638">
    <property type="entry name" value="HLH_DNA-bd_sf"/>
</dbReference>
<dbReference type="GO" id="GO:0046983">
    <property type="term" value="F:protein dimerization activity"/>
    <property type="evidence" value="ECO:0007669"/>
    <property type="project" value="InterPro"/>
</dbReference>
<feature type="domain" description="BHLH" evidence="7">
    <location>
        <begin position="23"/>
        <end position="80"/>
    </location>
</feature>
<evidence type="ECO:0000256" key="6">
    <source>
        <dbReference type="SAM" id="MobiDB-lite"/>
    </source>
</evidence>
<dbReference type="Pfam" id="PF00010">
    <property type="entry name" value="HLH"/>
    <property type="match status" value="1"/>
</dbReference>
<comment type="caution">
    <text evidence="8">The sequence shown here is derived from an EMBL/GenBank/DDBJ whole genome shotgun (WGS) entry which is preliminary data.</text>
</comment>
<dbReference type="OrthoDB" id="8930573at2759"/>
<comment type="subcellular location">
    <subcellularLocation>
        <location evidence="1">Nucleus</location>
    </subcellularLocation>
</comment>
<reference evidence="8" key="1">
    <citation type="submission" date="2020-08" db="EMBL/GenBank/DDBJ databases">
        <title>Chromosome-level assembly of Southern catfish (Silurus meridionalis) provides insights into visual adaptation to the nocturnal and benthic lifestyles.</title>
        <authorList>
            <person name="Zhang Y."/>
            <person name="Wang D."/>
            <person name="Peng Z."/>
        </authorList>
    </citation>
    <scope>NUCLEOTIDE SEQUENCE</scope>
    <source>
        <strain evidence="8">SWU-2019-XX</strain>
        <tissue evidence="8">Muscle</tissue>
    </source>
</reference>
<dbReference type="InterPro" id="IPR032644">
    <property type="entry name" value="HES-7_bHLH-O"/>
</dbReference>
<sequence length="219" mass="25667">MKSQFWDTATMNQFEEMERLKKERKLLKPQVERQRRERMNRSLENLRVLLLQSPEQQVASQKRMEKAEILEHTVLFLQNSITETKKPRAEDESLSERHQFLDGFSVCLQKAAQFLQEESETQGLSESLSSSLYRCLSRPQRPGVRDVSHIAQGLQCVRRQTHTFSHPYRIPLRHTPTHSNTVLRQHNNNNNNNTAGTSQPTTITSPQSVHRQCVWRPWP</sequence>
<dbReference type="EMBL" id="JABFDY010000025">
    <property type="protein sequence ID" value="KAF7688427.1"/>
    <property type="molecule type" value="Genomic_DNA"/>
</dbReference>
<dbReference type="SUPFAM" id="SSF47459">
    <property type="entry name" value="HLH, helix-loop-helix DNA-binding domain"/>
    <property type="match status" value="1"/>
</dbReference>
<evidence type="ECO:0000256" key="3">
    <source>
        <dbReference type="ARBA" id="ARBA00023015"/>
    </source>
</evidence>
<dbReference type="AlphaFoldDB" id="A0A8T0AB92"/>
<accession>A0A8T0AB92</accession>
<evidence type="ECO:0000313" key="8">
    <source>
        <dbReference type="EMBL" id="KAF7688427.1"/>
    </source>
</evidence>
<evidence type="ECO:0000256" key="5">
    <source>
        <dbReference type="ARBA" id="ARBA00023242"/>
    </source>
</evidence>
<keyword evidence="3" id="KW-0805">Transcription regulation</keyword>
<dbReference type="InterPro" id="IPR011598">
    <property type="entry name" value="bHLH_dom"/>
</dbReference>
<gene>
    <name evidence="8" type="ORF">HF521_013234</name>
</gene>
<evidence type="ECO:0000256" key="1">
    <source>
        <dbReference type="ARBA" id="ARBA00004123"/>
    </source>
</evidence>
<keyword evidence="2" id="KW-0678">Repressor</keyword>
<dbReference type="SMART" id="SM00353">
    <property type="entry name" value="HLH"/>
    <property type="match status" value="1"/>
</dbReference>
<dbReference type="PANTHER" id="PTHR10985">
    <property type="entry name" value="BASIC HELIX-LOOP-HELIX TRANSCRIPTION FACTOR, HES-RELATED"/>
    <property type="match status" value="1"/>
</dbReference>
<feature type="compositionally biased region" description="Low complexity" evidence="6">
    <location>
        <begin position="187"/>
        <end position="208"/>
    </location>
</feature>